<evidence type="ECO:0000313" key="2">
    <source>
        <dbReference type="EMBL" id="CAG5001689.1"/>
    </source>
</evidence>
<dbReference type="EMBL" id="CAJRAF010000002">
    <property type="protein sequence ID" value="CAG5001689.1"/>
    <property type="molecule type" value="Genomic_DNA"/>
</dbReference>
<evidence type="ECO:0000259" key="1">
    <source>
        <dbReference type="Pfam" id="PF24746"/>
    </source>
</evidence>
<gene>
    <name evidence="2" type="ORF">DYBT9275_02721</name>
</gene>
<dbReference type="Pfam" id="PF24746">
    <property type="entry name" value="DUF7694"/>
    <property type="match status" value="1"/>
</dbReference>
<keyword evidence="3" id="KW-1185">Reference proteome</keyword>
<name>A0A916NLL9_9BACT</name>
<evidence type="ECO:0000313" key="3">
    <source>
        <dbReference type="Proteomes" id="UP000680038"/>
    </source>
</evidence>
<reference evidence="2" key="1">
    <citation type="submission" date="2021-04" db="EMBL/GenBank/DDBJ databases">
        <authorList>
            <person name="Rodrigo-Torres L."/>
            <person name="Arahal R. D."/>
            <person name="Lucena T."/>
        </authorList>
    </citation>
    <scope>NUCLEOTIDE SEQUENCE</scope>
    <source>
        <strain evidence="2">CECT 9275</strain>
    </source>
</reference>
<sequence length="164" mass="19472">MDYECQVCIGYMANASFILLRGLLWLVDRVVSFKPNCKRMNKDKQRRIEARKLLLRKEDPFVEIDLSKIDHPAWMTRCFRNNRYTVMIDDQCKVSTGTAIRAMVQSHLNLPIQNHWSEMQRIKNVIFGPETTAIEYYPAESRLENRENIYWMWVFNDGLLPIPV</sequence>
<comment type="caution">
    <text evidence="2">The sequence shown here is derived from an EMBL/GenBank/DDBJ whole genome shotgun (WGS) entry which is preliminary data.</text>
</comment>
<dbReference type="InterPro" id="IPR056111">
    <property type="entry name" value="DUF7694"/>
</dbReference>
<dbReference type="AlphaFoldDB" id="A0A916NLL9"/>
<dbReference type="Proteomes" id="UP000680038">
    <property type="component" value="Unassembled WGS sequence"/>
</dbReference>
<protein>
    <recommendedName>
        <fullName evidence="1">DUF7694 domain-containing protein</fullName>
    </recommendedName>
</protein>
<proteinExistence type="predicted"/>
<accession>A0A916NLL9</accession>
<feature type="domain" description="DUF7694" evidence="1">
    <location>
        <begin position="115"/>
        <end position="155"/>
    </location>
</feature>
<organism evidence="2 3">
    <name type="scientific">Dyadobacter helix</name>
    <dbReference type="NCBI Taxonomy" id="2822344"/>
    <lineage>
        <taxon>Bacteria</taxon>
        <taxon>Pseudomonadati</taxon>
        <taxon>Bacteroidota</taxon>
        <taxon>Cytophagia</taxon>
        <taxon>Cytophagales</taxon>
        <taxon>Spirosomataceae</taxon>
        <taxon>Dyadobacter</taxon>
    </lineage>
</organism>